<feature type="active site" evidence="5">
    <location>
        <position position="444"/>
    </location>
</feature>
<dbReference type="InterPro" id="IPR036167">
    <property type="entry name" value="tRNA_intron_Endo_cat-like_sf"/>
</dbReference>
<feature type="region of interest" description="Disordered" evidence="6">
    <location>
        <begin position="14"/>
        <end position="56"/>
    </location>
</feature>
<dbReference type="PANTHER" id="PTHR21227:SF0">
    <property type="entry name" value="TRNA-SPLICING ENDONUCLEASE SUBUNIT SEN2"/>
    <property type="match status" value="1"/>
</dbReference>
<evidence type="ECO:0000259" key="7">
    <source>
        <dbReference type="Pfam" id="PF01974"/>
    </source>
</evidence>
<reference evidence="8" key="1">
    <citation type="submission" date="2022-10" db="EMBL/GenBank/DDBJ databases">
        <title>Tapping the CABI collections for fungal endophytes: first genome assemblies for Collariella, Neodidymelliopsis, Ascochyta clinopodiicola, Didymella pomorum, Didymosphaeria variabile, Neocosmospora piperis and Neocucurbitaria cava.</title>
        <authorList>
            <person name="Hill R."/>
        </authorList>
    </citation>
    <scope>NUCLEOTIDE SEQUENCE</scope>
    <source>
        <strain evidence="8">IMI 360193</strain>
    </source>
</reference>
<keyword evidence="9" id="KW-1185">Reference proteome</keyword>
<dbReference type="SUPFAM" id="SSF53032">
    <property type="entry name" value="tRNA-intron endonuclease catalytic domain-like"/>
    <property type="match status" value="1"/>
</dbReference>
<comment type="similarity">
    <text evidence="1 4">Belongs to the tRNA-intron endonuclease family.</text>
</comment>
<feature type="domain" description="tRNA intron endonuclease catalytic" evidence="7">
    <location>
        <begin position="357"/>
        <end position="451"/>
    </location>
</feature>
<evidence type="ECO:0000256" key="6">
    <source>
        <dbReference type="SAM" id="MobiDB-lite"/>
    </source>
</evidence>
<evidence type="ECO:0000256" key="1">
    <source>
        <dbReference type="ARBA" id="ARBA00008078"/>
    </source>
</evidence>
<dbReference type="CDD" id="cd22363">
    <property type="entry name" value="tRNA-intron_lyase_C"/>
    <property type="match status" value="1"/>
</dbReference>
<dbReference type="InterPro" id="IPR006676">
    <property type="entry name" value="tRNA_splic"/>
</dbReference>
<evidence type="ECO:0000256" key="4">
    <source>
        <dbReference type="PIRNR" id="PIRNR011789"/>
    </source>
</evidence>
<comment type="function">
    <text evidence="4">Constitutes one of the two catalytic subunit of the tRNA-splicing endonuclease complex, a complex responsible for identification and cleavage of the splice sites in pre-tRNA. It cleaves pre-tRNA at the 5'- and 3'-splice sites to release the intron. The products are an intron and two tRNA half-molecules bearing 2',3'-cyclic phosphate and 5'-OH termini. There are no conserved sequences at the splice sites, but the intron is invariably located at the same site in the gene, placing the splice sites an invariant distance from the constant structural features of the tRNA body.</text>
</comment>
<dbReference type="Pfam" id="PF01974">
    <property type="entry name" value="tRNA_int_endo"/>
    <property type="match status" value="1"/>
</dbReference>
<evidence type="ECO:0000256" key="3">
    <source>
        <dbReference type="ARBA" id="ARBA00023239"/>
    </source>
</evidence>
<proteinExistence type="inferred from homology"/>
<dbReference type="GO" id="GO:0000214">
    <property type="term" value="C:tRNA-intron endonuclease complex"/>
    <property type="evidence" value="ECO:0007669"/>
    <property type="project" value="UniProtKB-UniRule"/>
</dbReference>
<keyword evidence="2 4" id="KW-0819">tRNA processing</keyword>
<keyword evidence="8" id="KW-0378">Hydrolase</keyword>
<dbReference type="GO" id="GO:0000379">
    <property type="term" value="P:tRNA-type intron splice site recognition and cleavage"/>
    <property type="evidence" value="ECO:0007669"/>
    <property type="project" value="TreeGrafter"/>
</dbReference>
<gene>
    <name evidence="8" type="primary">SEN2</name>
    <name evidence="8" type="ORF">N0V87_008467</name>
</gene>
<evidence type="ECO:0000256" key="5">
    <source>
        <dbReference type="PIRSR" id="PIRSR011789-1"/>
    </source>
</evidence>
<dbReference type="OrthoDB" id="10249562at2759"/>
<dbReference type="InterPro" id="IPR006677">
    <property type="entry name" value="tRNA_intron_Endonuc_cat-like"/>
</dbReference>
<dbReference type="AlphaFoldDB" id="A0A9W9BX38"/>
<dbReference type="InterPro" id="IPR011856">
    <property type="entry name" value="tRNA_endonuc-like_dom_sf"/>
</dbReference>
<name>A0A9W9BX38_9PLEO</name>
<evidence type="ECO:0000256" key="2">
    <source>
        <dbReference type="ARBA" id="ARBA00022694"/>
    </source>
</evidence>
<dbReference type="InterPro" id="IPR016589">
    <property type="entry name" value="tRNA_splic_SEN2"/>
</dbReference>
<dbReference type="Gene3D" id="3.40.1350.10">
    <property type="match status" value="1"/>
</dbReference>
<dbReference type="EMBL" id="JAPEUV010000121">
    <property type="protein sequence ID" value="KAJ4332359.1"/>
    <property type="molecule type" value="Genomic_DNA"/>
</dbReference>
<dbReference type="EC" id="4.6.1.16" evidence="4"/>
<accession>A0A9W9BX38</accession>
<evidence type="ECO:0000313" key="8">
    <source>
        <dbReference type="EMBL" id="KAJ4332359.1"/>
    </source>
</evidence>
<organism evidence="8 9">
    <name type="scientific">Didymella glomerata</name>
    <dbReference type="NCBI Taxonomy" id="749621"/>
    <lineage>
        <taxon>Eukaryota</taxon>
        <taxon>Fungi</taxon>
        <taxon>Dikarya</taxon>
        <taxon>Ascomycota</taxon>
        <taxon>Pezizomycotina</taxon>
        <taxon>Dothideomycetes</taxon>
        <taxon>Pleosporomycetidae</taxon>
        <taxon>Pleosporales</taxon>
        <taxon>Pleosporineae</taxon>
        <taxon>Didymellaceae</taxon>
        <taxon>Didymella</taxon>
    </lineage>
</organism>
<dbReference type="PANTHER" id="PTHR21227">
    <property type="entry name" value="TRNA-SPLICING ENDONUCLEASE SUBUNIT SEN2"/>
    <property type="match status" value="1"/>
</dbReference>
<keyword evidence="8" id="KW-0255">Endonuclease</keyword>
<keyword evidence="8" id="KW-0540">Nuclease</keyword>
<dbReference type="GO" id="GO:0003676">
    <property type="term" value="F:nucleic acid binding"/>
    <property type="evidence" value="ECO:0007669"/>
    <property type="project" value="InterPro"/>
</dbReference>
<feature type="active site" evidence="5">
    <location>
        <position position="395"/>
    </location>
</feature>
<dbReference type="FunFam" id="3.40.1350.10:FF:000007">
    <property type="entry name" value="tRNA-splicing endonuclease subunit Sen2"/>
    <property type="match status" value="1"/>
</dbReference>
<keyword evidence="3 4" id="KW-0456">Lyase</keyword>
<evidence type="ECO:0000313" key="9">
    <source>
        <dbReference type="Proteomes" id="UP001140562"/>
    </source>
</evidence>
<dbReference type="PIRSF" id="PIRSF011789">
    <property type="entry name" value="tRNA_splic_SEN2"/>
    <property type="match status" value="1"/>
</dbReference>
<feature type="active site" evidence="5">
    <location>
        <position position="387"/>
    </location>
</feature>
<dbReference type="Proteomes" id="UP001140562">
    <property type="component" value="Unassembled WGS sequence"/>
</dbReference>
<protein>
    <recommendedName>
        <fullName evidence="4">tRNA-splicing endonuclease subunit Sen2</fullName>
        <ecNumber evidence="4">4.6.1.16</ecNumber>
    </recommendedName>
</protein>
<dbReference type="GO" id="GO:0005737">
    <property type="term" value="C:cytoplasm"/>
    <property type="evidence" value="ECO:0007669"/>
    <property type="project" value="TreeGrafter"/>
</dbReference>
<dbReference type="GO" id="GO:0000213">
    <property type="term" value="F:tRNA-intron lyase activity"/>
    <property type="evidence" value="ECO:0007669"/>
    <property type="project" value="UniProtKB-UniRule"/>
</dbReference>
<sequence>MLFPKLYTRAKMATDTVASQPASIQAERPKVDLSSVKSQKSANSGPRKPRQKRPNYNEIHVKPLPLDVHPLPAFIPHNPLSIVRIAIALLSNSLRTPNSHKIIHQAYFSEDTQSIHVTDAVSIRALWEQGFWGKGSLSRSEPQWLLAERRRRGIEAQTASTQVTQARREERRQFKLERAKAQREAIEKQLREEGKLDADGTVGDLVEDGAVSESPMGTIYTPEAGDVVGPAGDDIASAVSESITDKAPAWGEDGVGDVEAEEIKDIEHLQLTPEEAFYLTYVVGALDIVDGNYLGGITVTPALPAWYLLRLYSAYALSPADDASIIGLKKLFQYRERLAQKTAALPSAQQIAPDNSFLLKYVVYHHFRSLGWVVRPGIKFAVDYLLYLRGPAFHHAEFGIQIIPSYSHPYWSETPERVEYKKQKESKDWWWFHRVNRVQTAVMKTLVLVYVEVPPPWDGESKQNALAVDIGNVLKSYTVREVVFKRWSPSRNRD</sequence>
<feature type="compositionally biased region" description="Polar residues" evidence="6">
    <location>
        <begin position="35"/>
        <end position="44"/>
    </location>
</feature>
<comment type="caution">
    <text evidence="8">The sequence shown here is derived from an EMBL/GenBank/DDBJ whole genome shotgun (WGS) entry which is preliminary data.</text>
</comment>